<dbReference type="JaponicusDB" id="SJAG_00059">
    <property type="gene designation" value="atg5"/>
</dbReference>
<dbReference type="InterPro" id="IPR042526">
    <property type="entry name" value="Atg5_HR"/>
</dbReference>
<evidence type="ECO:0000256" key="6">
    <source>
        <dbReference type="RuleBase" id="RU361202"/>
    </source>
</evidence>
<dbReference type="HOGENOM" id="CLU_051894_2_0_1"/>
<dbReference type="EMBL" id="KE651166">
    <property type="protein sequence ID" value="EEB05065.1"/>
    <property type="molecule type" value="Genomic_DNA"/>
</dbReference>
<dbReference type="GO" id="GO:0006995">
    <property type="term" value="P:cellular response to nitrogen starvation"/>
    <property type="evidence" value="ECO:0000318"/>
    <property type="project" value="GO_Central"/>
</dbReference>
<dbReference type="Gene3D" id="3.10.20.90">
    <property type="entry name" value="Phosphatidylinositol 3-kinase Catalytic Subunit, Chain A, domain 1"/>
    <property type="match status" value="1"/>
</dbReference>
<dbReference type="GeneID" id="7051009"/>
<comment type="subcellular location">
    <subcellularLocation>
        <location evidence="1 6">Preautophagosomal structure membrane</location>
        <topology evidence="1 6">Peripheral membrane protein</topology>
    </subcellularLocation>
</comment>
<comment type="subunit">
    <text evidence="6">Conjugated with ATG12.</text>
</comment>
<dbReference type="GO" id="GO:0061908">
    <property type="term" value="C:phagophore"/>
    <property type="evidence" value="ECO:0000318"/>
    <property type="project" value="GO_Central"/>
</dbReference>
<dbReference type="GO" id="GO:0005776">
    <property type="term" value="C:autophagosome"/>
    <property type="evidence" value="ECO:0000318"/>
    <property type="project" value="GO_Central"/>
</dbReference>
<keyword evidence="5 6" id="KW-0072">Autophagy</keyword>
<dbReference type="Pfam" id="PF04106">
    <property type="entry name" value="ATG5_UblB"/>
    <property type="match status" value="1"/>
</dbReference>
<dbReference type="RefSeq" id="XP_002171358.1">
    <property type="nucleotide sequence ID" value="XM_002171322.2"/>
</dbReference>
<dbReference type="Proteomes" id="UP000001744">
    <property type="component" value="Unassembled WGS sequence"/>
</dbReference>
<protein>
    <recommendedName>
        <fullName evidence="6">Autophagy protein 5</fullName>
    </recommendedName>
</protein>
<comment type="function">
    <text evidence="6">Involved in cytoplasm to vacuole transport (Cvt) and autophagic vesicle formation.</text>
</comment>
<evidence type="ECO:0000313" key="11">
    <source>
        <dbReference type="JaponicusDB" id="SJAG_00059"/>
    </source>
</evidence>
<evidence type="ECO:0000256" key="2">
    <source>
        <dbReference type="ARBA" id="ARBA00006910"/>
    </source>
</evidence>
<accession>B6JUT4</accession>
<keyword evidence="6" id="KW-0472">Membrane</keyword>
<evidence type="ECO:0000256" key="4">
    <source>
        <dbReference type="ARBA" id="ARBA00022843"/>
    </source>
</evidence>
<dbReference type="Pfam" id="PF20637">
    <property type="entry name" value="ATG5_HBR"/>
    <property type="match status" value="1"/>
</dbReference>
<dbReference type="GO" id="GO:0061709">
    <property type="term" value="P:reticulophagy"/>
    <property type="evidence" value="ECO:0007669"/>
    <property type="project" value="EnsemblFungi"/>
</dbReference>
<feature type="domain" description="Autophagy protein ATG5 alpha-helical bundle region" evidence="8">
    <location>
        <begin position="117"/>
        <end position="170"/>
    </location>
</feature>
<evidence type="ECO:0000259" key="7">
    <source>
        <dbReference type="Pfam" id="PF04106"/>
    </source>
</evidence>
<evidence type="ECO:0000313" key="12">
    <source>
        <dbReference type="Proteomes" id="UP000001744"/>
    </source>
</evidence>
<dbReference type="AlphaFoldDB" id="B6JUT4"/>
<feature type="domain" description="Autophagy protein ATG5 UblB" evidence="7">
    <location>
        <begin position="178"/>
        <end position="255"/>
    </location>
</feature>
<reference evidence="10 12" key="1">
    <citation type="journal article" date="2011" name="Science">
        <title>Comparative functional genomics of the fission yeasts.</title>
        <authorList>
            <person name="Rhind N."/>
            <person name="Chen Z."/>
            <person name="Yassour M."/>
            <person name="Thompson D.A."/>
            <person name="Haas B.J."/>
            <person name="Habib N."/>
            <person name="Wapinski I."/>
            <person name="Roy S."/>
            <person name="Lin M.F."/>
            <person name="Heiman D.I."/>
            <person name="Young S.K."/>
            <person name="Furuya K."/>
            <person name="Guo Y."/>
            <person name="Pidoux A."/>
            <person name="Chen H.M."/>
            <person name="Robbertse B."/>
            <person name="Goldberg J.M."/>
            <person name="Aoki K."/>
            <person name="Bayne E.H."/>
            <person name="Berlin A.M."/>
            <person name="Desjardins C.A."/>
            <person name="Dobbs E."/>
            <person name="Dukaj L."/>
            <person name="Fan L."/>
            <person name="FitzGerald M.G."/>
            <person name="French C."/>
            <person name="Gujja S."/>
            <person name="Hansen K."/>
            <person name="Keifenheim D."/>
            <person name="Levin J.Z."/>
            <person name="Mosher R.A."/>
            <person name="Mueller C.A."/>
            <person name="Pfiffner J."/>
            <person name="Priest M."/>
            <person name="Russ C."/>
            <person name="Smialowska A."/>
            <person name="Swoboda P."/>
            <person name="Sykes S.M."/>
            <person name="Vaughn M."/>
            <person name="Vengrova S."/>
            <person name="Yoder R."/>
            <person name="Zeng Q."/>
            <person name="Allshire R."/>
            <person name="Baulcombe D."/>
            <person name="Birren B.W."/>
            <person name="Brown W."/>
            <person name="Ekwall K."/>
            <person name="Kellis M."/>
            <person name="Leatherwood J."/>
            <person name="Levin H."/>
            <person name="Margalit H."/>
            <person name="Martienssen R."/>
            <person name="Nieduszynski C.A."/>
            <person name="Spatafora J.W."/>
            <person name="Friedman N."/>
            <person name="Dalgaard J.Z."/>
            <person name="Baumann P."/>
            <person name="Niki H."/>
            <person name="Regev A."/>
            <person name="Nusbaum C."/>
        </authorList>
    </citation>
    <scope>NUCLEOTIDE SEQUENCE [LARGE SCALE GENOMIC DNA]</scope>
    <source>
        <strain evidence="12">yFS275 / FY16936</strain>
    </source>
</reference>
<dbReference type="InterPro" id="IPR042527">
    <property type="entry name" value="Atg5_UblA_dom_sf"/>
</dbReference>
<keyword evidence="3 6" id="KW-1017">Isopeptide bond</keyword>
<evidence type="ECO:0000256" key="1">
    <source>
        <dbReference type="ARBA" id="ARBA00004623"/>
    </source>
</evidence>
<dbReference type="OrthoDB" id="272162at2759"/>
<dbReference type="eggNOG" id="KOG2976">
    <property type="taxonomic scope" value="Eukaryota"/>
</dbReference>
<dbReference type="GO" id="GO:0034727">
    <property type="term" value="P:piecemeal microautophagy of the nucleus"/>
    <property type="evidence" value="ECO:0000318"/>
    <property type="project" value="GO_Central"/>
</dbReference>
<evidence type="ECO:0000256" key="3">
    <source>
        <dbReference type="ARBA" id="ARBA00022499"/>
    </source>
</evidence>
<gene>
    <name evidence="11" type="primary">atg5</name>
    <name evidence="10" type="ORF">SJAG_00059</name>
</gene>
<dbReference type="VEuPathDB" id="FungiDB:SJAG_00059"/>
<dbReference type="OMA" id="SIQKAVW"/>
<dbReference type="GO" id="GO:0035973">
    <property type="term" value="P:aggrephagy"/>
    <property type="evidence" value="ECO:0000318"/>
    <property type="project" value="GO_Central"/>
</dbReference>
<dbReference type="InterPro" id="IPR048939">
    <property type="entry name" value="ATG5_UblA"/>
</dbReference>
<dbReference type="Gene3D" id="1.10.246.190">
    <property type="entry name" value="Autophagy protein Apg5, helix rich domain"/>
    <property type="match status" value="1"/>
</dbReference>
<dbReference type="Pfam" id="PF20638">
    <property type="entry name" value="ATG5_UblA"/>
    <property type="match status" value="1"/>
</dbReference>
<dbReference type="GO" id="GO:0034274">
    <property type="term" value="C:Atg12-Atg5-Atg16 complex"/>
    <property type="evidence" value="ECO:0000318"/>
    <property type="project" value="GO_Central"/>
</dbReference>
<dbReference type="GO" id="GO:0034045">
    <property type="term" value="C:phagophore assembly site membrane"/>
    <property type="evidence" value="ECO:0000318"/>
    <property type="project" value="GO_Central"/>
</dbReference>
<dbReference type="InterPro" id="IPR007239">
    <property type="entry name" value="Atg5"/>
</dbReference>
<name>B6JUT4_SCHJY</name>
<dbReference type="Gene3D" id="3.10.20.620">
    <property type="match status" value="1"/>
</dbReference>
<evidence type="ECO:0000259" key="8">
    <source>
        <dbReference type="Pfam" id="PF20637"/>
    </source>
</evidence>
<dbReference type="PANTHER" id="PTHR13040:SF2">
    <property type="entry name" value="AUTOPHAGY PROTEIN 5"/>
    <property type="match status" value="1"/>
</dbReference>
<evidence type="ECO:0000313" key="10">
    <source>
        <dbReference type="EMBL" id="EEB05065.1"/>
    </source>
</evidence>
<comment type="similarity">
    <text evidence="2 6">Belongs to the ATG5 family.</text>
</comment>
<keyword evidence="4 6" id="KW-0832">Ubl conjugation</keyword>
<dbReference type="STRING" id="402676.B6JUT4"/>
<feature type="domain" description="Autophagy protein ATG5 UblA" evidence="9">
    <location>
        <begin position="11"/>
        <end position="101"/>
    </location>
</feature>
<dbReference type="GO" id="GO:0000045">
    <property type="term" value="P:autophagosome assembly"/>
    <property type="evidence" value="ECO:0000318"/>
    <property type="project" value="GO_Central"/>
</dbReference>
<keyword evidence="6" id="KW-0813">Transport</keyword>
<evidence type="ECO:0000256" key="5">
    <source>
        <dbReference type="ARBA" id="ARBA00023006"/>
    </source>
</evidence>
<keyword evidence="12" id="KW-1185">Reference proteome</keyword>
<evidence type="ECO:0000259" key="9">
    <source>
        <dbReference type="Pfam" id="PF20638"/>
    </source>
</evidence>
<sequence length="258" mass="29499">MNKQSNTRDLVWNGSLSISVTTESSPLCYMTNIPRLSYIAFILDEVRKILCPNEKLDNCWLEFEGVPLKSHWPIGVLYDLYTATDPDAPRSPVLWKLVLHYDNFPASQLIPCNEPTTFRTLFFNALKESDYVRNKSASYILSLSNSATEELWTSIQKHDFEVYQRFIPRLRSAKYDQLPVRIYITPDTPVVQESVSCKETLGSMLHKTLPKLFPSQNIAVLAKAIVHGISIPLSTNMNLLNQELCYTDGFVHIVIHML</sequence>
<proteinExistence type="inferred from homology"/>
<dbReference type="GO" id="GO:0000423">
    <property type="term" value="P:mitophagy"/>
    <property type="evidence" value="ECO:0000318"/>
    <property type="project" value="GO_Central"/>
</dbReference>
<dbReference type="PANTHER" id="PTHR13040">
    <property type="entry name" value="AUTOPHAGY PROTEIN 5"/>
    <property type="match status" value="1"/>
</dbReference>
<dbReference type="InterPro" id="IPR048318">
    <property type="entry name" value="ATG5_UblB"/>
</dbReference>
<dbReference type="InterPro" id="IPR048940">
    <property type="entry name" value="ATG5_HBR"/>
</dbReference>
<organism evidence="10 12">
    <name type="scientific">Schizosaccharomyces japonicus (strain yFS275 / FY16936)</name>
    <name type="common">Fission yeast</name>
    <dbReference type="NCBI Taxonomy" id="402676"/>
    <lineage>
        <taxon>Eukaryota</taxon>
        <taxon>Fungi</taxon>
        <taxon>Dikarya</taxon>
        <taxon>Ascomycota</taxon>
        <taxon>Taphrinomycotina</taxon>
        <taxon>Schizosaccharomycetes</taxon>
        <taxon>Schizosaccharomycetales</taxon>
        <taxon>Schizosaccharomycetaceae</taxon>
        <taxon>Schizosaccharomyces</taxon>
    </lineage>
</organism>